<evidence type="ECO:0000313" key="9">
    <source>
        <dbReference type="EMBL" id="SNX86627.1"/>
    </source>
</evidence>
<dbReference type="GO" id="GO:0005783">
    <property type="term" value="C:endoplasmic reticulum"/>
    <property type="evidence" value="ECO:0007669"/>
    <property type="project" value="UniProtKB-SubCell"/>
</dbReference>
<evidence type="ECO:0000256" key="8">
    <source>
        <dbReference type="SAM" id="MobiDB-lite"/>
    </source>
</evidence>
<reference evidence="9" key="1">
    <citation type="submission" date="2023-10" db="EMBL/GenBank/DDBJ databases">
        <authorList>
            <person name="Guldener U."/>
        </authorList>
    </citation>
    <scope>NUCLEOTIDE SEQUENCE</scope>
    <source>
        <strain evidence="9">Mp4</strain>
    </source>
</reference>
<evidence type="ECO:0000256" key="3">
    <source>
        <dbReference type="ARBA" id="ARBA00006218"/>
    </source>
</evidence>
<keyword evidence="4" id="KW-0813">Transport</keyword>
<evidence type="ECO:0000256" key="7">
    <source>
        <dbReference type="ARBA" id="ARBA00023034"/>
    </source>
</evidence>
<evidence type="ECO:0000256" key="1">
    <source>
        <dbReference type="ARBA" id="ARBA00004240"/>
    </source>
</evidence>
<sequence length="354" mass="37757">MTSTPRVSQRYSVQTNGSNSPSSSSHPYPAARLPEPSSAAVYSFASHSSSMGGGMPPPFSSRRTSASVLSSAANSASQTALVSSPSSFSSHRNSNLTFGNRQSSATSISGATTTGGLGSRFASFTSTTTTPNDEGNTSYNSISTSSNVFSSSTATRLGSVPDIVERPRDKTRQCEVNLSSLSFLFSEMVSYTQGRVTGITDLEKRLSLMGYTIGSRILSLTLHRQEMVLNSKNPKRETRLLPTLLWIHTQFWKAAFGKAADSLERSTEAGRGDEYMISTNVPTFSKSISVPKDMSSLSVEAITAGMVEAALDGLGFPARVTAHTVATEQWPARTTILIKLDKSVMEREEALAAA</sequence>
<evidence type="ECO:0000256" key="5">
    <source>
        <dbReference type="ARBA" id="ARBA00022824"/>
    </source>
</evidence>
<dbReference type="FunFam" id="3.30.1380.20:FF:000002">
    <property type="entry name" value="Trafficking protein particle complex subunit"/>
    <property type="match status" value="1"/>
</dbReference>
<dbReference type="CDD" id="cd14943">
    <property type="entry name" value="TRAPPC5_Trs31"/>
    <property type="match status" value="1"/>
</dbReference>
<dbReference type="GO" id="GO:0006888">
    <property type="term" value="P:endoplasmic reticulum to Golgi vesicle-mediated transport"/>
    <property type="evidence" value="ECO:0007669"/>
    <property type="project" value="TreeGrafter"/>
</dbReference>
<feature type="compositionally biased region" description="Polar residues" evidence="8">
    <location>
        <begin position="1"/>
        <end position="17"/>
    </location>
</feature>
<evidence type="ECO:0000256" key="6">
    <source>
        <dbReference type="ARBA" id="ARBA00022892"/>
    </source>
</evidence>
<evidence type="ECO:0000256" key="4">
    <source>
        <dbReference type="ARBA" id="ARBA00022448"/>
    </source>
</evidence>
<feature type="region of interest" description="Disordered" evidence="8">
    <location>
        <begin position="82"/>
        <end position="146"/>
    </location>
</feature>
<comment type="similarity">
    <text evidence="3">Belongs to the TRAPP small subunits family. BET3 subfamily.</text>
</comment>
<dbReference type="EMBL" id="OAPG01000015">
    <property type="protein sequence ID" value="SNX86627.1"/>
    <property type="molecule type" value="Genomic_DNA"/>
</dbReference>
<feature type="compositionally biased region" description="Low complexity" evidence="8">
    <location>
        <begin position="125"/>
        <end position="146"/>
    </location>
</feature>
<dbReference type="PANTHER" id="PTHR20902:SF0">
    <property type="entry name" value="TRAFFICKING PROTEIN PARTICLE COMPLEX SUBUNIT 5"/>
    <property type="match status" value="1"/>
</dbReference>
<gene>
    <name evidence="9" type="ORF">MEPE_05336</name>
</gene>
<accession>A0AAJ5C776</accession>
<comment type="subcellular location">
    <subcellularLocation>
        <location evidence="1">Endoplasmic reticulum</location>
    </subcellularLocation>
    <subcellularLocation>
        <location evidence="2">Golgi apparatus</location>
    </subcellularLocation>
</comment>
<comment type="caution">
    <text evidence="9">The sequence shown here is derived from an EMBL/GenBank/DDBJ whole genome shotgun (WGS) entry which is preliminary data.</text>
</comment>
<dbReference type="InterPro" id="IPR016696">
    <property type="entry name" value="TRAPP-I_su5"/>
</dbReference>
<feature type="compositionally biased region" description="Low complexity" evidence="8">
    <location>
        <begin position="82"/>
        <end position="94"/>
    </location>
</feature>
<feature type="region of interest" description="Disordered" evidence="8">
    <location>
        <begin position="1"/>
        <end position="37"/>
    </location>
</feature>
<dbReference type="Pfam" id="PF04051">
    <property type="entry name" value="TRAPP"/>
    <property type="match status" value="1"/>
</dbReference>
<dbReference type="GO" id="GO:1990072">
    <property type="term" value="C:TRAPPIII protein complex"/>
    <property type="evidence" value="ECO:0007669"/>
    <property type="project" value="TreeGrafter"/>
</dbReference>
<keyword evidence="6" id="KW-0931">ER-Golgi transport</keyword>
<organism evidence="9 10">
    <name type="scientific">Melanopsichium pennsylvanicum</name>
    <dbReference type="NCBI Taxonomy" id="63383"/>
    <lineage>
        <taxon>Eukaryota</taxon>
        <taxon>Fungi</taxon>
        <taxon>Dikarya</taxon>
        <taxon>Basidiomycota</taxon>
        <taxon>Ustilaginomycotina</taxon>
        <taxon>Ustilaginomycetes</taxon>
        <taxon>Ustilaginales</taxon>
        <taxon>Ustilaginaceae</taxon>
        <taxon>Melanopsichium</taxon>
    </lineage>
</organism>
<evidence type="ECO:0000256" key="2">
    <source>
        <dbReference type="ARBA" id="ARBA00004555"/>
    </source>
</evidence>
<keyword evidence="10" id="KW-1185">Reference proteome</keyword>
<dbReference type="PANTHER" id="PTHR20902">
    <property type="entry name" value="41-2 PROTEIN ANTIGEN-RELATED"/>
    <property type="match status" value="1"/>
</dbReference>
<dbReference type="SUPFAM" id="SSF111126">
    <property type="entry name" value="Ligand-binding domain in the NO signalling and Golgi transport"/>
    <property type="match status" value="1"/>
</dbReference>
<name>A0AAJ5C776_9BASI</name>
<feature type="compositionally biased region" description="Low complexity" evidence="8">
    <location>
        <begin position="103"/>
        <end position="112"/>
    </location>
</feature>
<proteinExistence type="inferred from homology"/>
<dbReference type="InterPro" id="IPR007194">
    <property type="entry name" value="TRAPP_component"/>
</dbReference>
<dbReference type="GO" id="GO:1990071">
    <property type="term" value="C:TRAPPII protein complex"/>
    <property type="evidence" value="ECO:0007669"/>
    <property type="project" value="TreeGrafter"/>
</dbReference>
<keyword evidence="5" id="KW-0256">Endoplasmic reticulum</keyword>
<dbReference type="Proteomes" id="UP001294444">
    <property type="component" value="Unassembled WGS sequence"/>
</dbReference>
<dbReference type="AlphaFoldDB" id="A0AAJ5C776"/>
<evidence type="ECO:0000313" key="10">
    <source>
        <dbReference type="Proteomes" id="UP001294444"/>
    </source>
</evidence>
<dbReference type="Gene3D" id="3.30.1380.20">
    <property type="entry name" value="Trafficking protein particle complex subunit 3"/>
    <property type="match status" value="1"/>
</dbReference>
<keyword evidence="7" id="KW-0333">Golgi apparatus</keyword>
<protein>
    <submittedName>
        <fullName evidence="9">Related to TRS31 - TRAPP subunit of 31 kDa involved in targeting and fusion of ER to golgi transport vesicles</fullName>
    </submittedName>
</protein>
<dbReference type="InterPro" id="IPR024096">
    <property type="entry name" value="NO_sig/Golgi_transp_ligand-bd"/>
</dbReference>
<dbReference type="GO" id="GO:1990070">
    <property type="term" value="C:TRAPPI protein complex"/>
    <property type="evidence" value="ECO:0007669"/>
    <property type="project" value="TreeGrafter"/>
</dbReference>